<dbReference type="InterPro" id="IPR013785">
    <property type="entry name" value="Aldolase_TIM"/>
</dbReference>
<dbReference type="SFLD" id="SFLDS00029">
    <property type="entry name" value="Radical_SAM"/>
    <property type="match status" value="1"/>
</dbReference>
<dbReference type="GO" id="GO:0046872">
    <property type="term" value="F:metal ion binding"/>
    <property type="evidence" value="ECO:0007669"/>
    <property type="project" value="UniProtKB-KW"/>
</dbReference>
<dbReference type="CDD" id="cd01335">
    <property type="entry name" value="Radical_SAM"/>
    <property type="match status" value="1"/>
</dbReference>
<dbReference type="EMBL" id="QGGY01000011">
    <property type="protein sequence ID" value="PWJ73751.1"/>
    <property type="molecule type" value="Genomic_DNA"/>
</dbReference>
<dbReference type="SUPFAM" id="SSF102114">
    <property type="entry name" value="Radical SAM enzymes"/>
    <property type="match status" value="1"/>
</dbReference>
<dbReference type="AlphaFoldDB" id="A0AB73T145"/>
<evidence type="ECO:0000256" key="2">
    <source>
        <dbReference type="ARBA" id="ARBA00022723"/>
    </source>
</evidence>
<dbReference type="PROSITE" id="PS51257">
    <property type="entry name" value="PROKAR_LIPOPROTEIN"/>
    <property type="match status" value="1"/>
</dbReference>
<gene>
    <name evidence="6" type="ORF">C7383_11182</name>
</gene>
<dbReference type="GO" id="GO:0051536">
    <property type="term" value="F:iron-sulfur cluster binding"/>
    <property type="evidence" value="ECO:0007669"/>
    <property type="project" value="UniProtKB-KW"/>
</dbReference>
<evidence type="ECO:0000313" key="6">
    <source>
        <dbReference type="EMBL" id="PWJ73751.1"/>
    </source>
</evidence>
<dbReference type="InterPro" id="IPR058240">
    <property type="entry name" value="rSAM_sf"/>
</dbReference>
<dbReference type="NCBIfam" id="TIGR02495">
    <property type="entry name" value="NrdG2"/>
    <property type="match status" value="1"/>
</dbReference>
<keyword evidence="4" id="KW-0411">Iron-sulfur</keyword>
<accession>A0AB73T145</accession>
<evidence type="ECO:0000256" key="4">
    <source>
        <dbReference type="ARBA" id="ARBA00023014"/>
    </source>
</evidence>
<dbReference type="PROSITE" id="PS51918">
    <property type="entry name" value="RADICAL_SAM"/>
    <property type="match status" value="1"/>
</dbReference>
<dbReference type="RefSeq" id="WP_109747550.1">
    <property type="nucleotide sequence ID" value="NZ_JANKBI010000011.1"/>
</dbReference>
<dbReference type="Pfam" id="PF04055">
    <property type="entry name" value="Radical_SAM"/>
    <property type="match status" value="1"/>
</dbReference>
<evidence type="ECO:0000259" key="5">
    <source>
        <dbReference type="PROSITE" id="PS51918"/>
    </source>
</evidence>
<dbReference type="InterPro" id="IPR050377">
    <property type="entry name" value="Radical_SAM_PqqE_MftC-like"/>
</dbReference>
<name>A0AB73T145_9FIRM</name>
<sequence length="232" mass="26307">MKIHGFNTLTLLDYPGHLGATLFLGGCNFRCPFCQNAGLVLSPQSEPYIEEEEVFSYLKKRRGILEGVCITGGEPTLYENELPGFISRIKDLGYLVKLDTNGTNPELIRTLRENDLIDYAAMDIKSSKENYGKVAGVKDLDISSVCRSVEYLMNSGMDYEFRTTVVRELHSTEDFVSIGKWLAGCRAYYLQAYKDSENVIQRGFSSFSREELDDFCRLLRQTMPLVKTRGID</sequence>
<keyword evidence="1" id="KW-0949">S-adenosyl-L-methionine</keyword>
<keyword evidence="2" id="KW-0479">Metal-binding</keyword>
<keyword evidence="7" id="KW-1185">Reference proteome</keyword>
<dbReference type="GO" id="GO:0016829">
    <property type="term" value="F:lyase activity"/>
    <property type="evidence" value="ECO:0007669"/>
    <property type="project" value="UniProtKB-KW"/>
</dbReference>
<keyword evidence="6" id="KW-0456">Lyase</keyword>
<evidence type="ECO:0000256" key="3">
    <source>
        <dbReference type="ARBA" id="ARBA00023004"/>
    </source>
</evidence>
<proteinExistence type="predicted"/>
<dbReference type="PANTHER" id="PTHR11228">
    <property type="entry name" value="RADICAL SAM DOMAIN PROTEIN"/>
    <property type="match status" value="1"/>
</dbReference>
<evidence type="ECO:0000313" key="7">
    <source>
        <dbReference type="Proteomes" id="UP000245412"/>
    </source>
</evidence>
<dbReference type="Proteomes" id="UP000245412">
    <property type="component" value="Unassembled WGS sequence"/>
</dbReference>
<evidence type="ECO:0000256" key="1">
    <source>
        <dbReference type="ARBA" id="ARBA00022691"/>
    </source>
</evidence>
<reference evidence="6 7" key="1">
    <citation type="submission" date="2018-05" db="EMBL/GenBank/DDBJ databases">
        <authorList>
            <person name="Goeker M."/>
            <person name="Huntemann M."/>
            <person name="Clum A."/>
            <person name="Pillay M."/>
            <person name="Palaniappan K."/>
            <person name="Varghese N."/>
            <person name="Mikhailova N."/>
            <person name="Stamatis D."/>
            <person name="Reddy T."/>
            <person name="Daum C."/>
            <person name="Shapiro N."/>
            <person name="Ivanova N."/>
            <person name="Kyrpides N."/>
            <person name="Woyke T."/>
        </authorList>
    </citation>
    <scope>NUCLEOTIDE SEQUENCE [LARGE SCALE GENOMIC DNA]</scope>
    <source>
        <strain evidence="6 7">DSM 26524</strain>
    </source>
</reference>
<organism evidence="6 7">
    <name type="scientific">Murimonas intestini</name>
    <dbReference type="NCBI Taxonomy" id="1337051"/>
    <lineage>
        <taxon>Bacteria</taxon>
        <taxon>Bacillati</taxon>
        <taxon>Bacillota</taxon>
        <taxon>Clostridia</taxon>
        <taxon>Lachnospirales</taxon>
        <taxon>Lachnospiraceae</taxon>
        <taxon>Murimonas</taxon>
    </lineage>
</organism>
<dbReference type="InterPro" id="IPR012840">
    <property type="entry name" value="NrdG2"/>
</dbReference>
<dbReference type="SFLD" id="SFLDG01094">
    <property type="entry name" value="Uncharacterised_Radical_SAM_Su"/>
    <property type="match status" value="1"/>
</dbReference>
<protein>
    <submittedName>
        <fullName evidence="6">Pyruvate formate lyase activating enzyme</fullName>
    </submittedName>
</protein>
<dbReference type="InterPro" id="IPR007197">
    <property type="entry name" value="rSAM"/>
</dbReference>
<keyword evidence="3" id="KW-0408">Iron</keyword>
<comment type="caution">
    <text evidence="6">The sequence shown here is derived from an EMBL/GenBank/DDBJ whole genome shotgun (WGS) entry which is preliminary data.</text>
</comment>
<keyword evidence="6" id="KW-0670">Pyruvate</keyword>
<feature type="domain" description="Radical SAM core" evidence="5">
    <location>
        <begin position="12"/>
        <end position="232"/>
    </location>
</feature>
<dbReference type="PANTHER" id="PTHR11228:SF27">
    <property type="entry name" value="GLYCYL-RADICAL ENZYME ACTIVATING ENZYME MJ1227-RELATED"/>
    <property type="match status" value="1"/>
</dbReference>
<dbReference type="Gene3D" id="3.20.20.70">
    <property type="entry name" value="Aldolase class I"/>
    <property type="match status" value="1"/>
</dbReference>